<dbReference type="EMBL" id="JQFK01000024">
    <property type="protein sequence ID" value="KGK38130.1"/>
    <property type="molecule type" value="Genomic_DNA"/>
</dbReference>
<feature type="region of interest" description="Disordered" evidence="1">
    <location>
        <begin position="1"/>
        <end position="45"/>
    </location>
</feature>
<accession>A0A099NZP6</accession>
<organism evidence="2 3">
    <name type="scientific">Pichia kudriavzevii</name>
    <name type="common">Yeast</name>
    <name type="synonym">Issatchenkia orientalis</name>
    <dbReference type="NCBI Taxonomy" id="4909"/>
    <lineage>
        <taxon>Eukaryota</taxon>
        <taxon>Fungi</taxon>
        <taxon>Dikarya</taxon>
        <taxon>Ascomycota</taxon>
        <taxon>Saccharomycotina</taxon>
        <taxon>Pichiomycetes</taxon>
        <taxon>Pichiales</taxon>
        <taxon>Pichiaceae</taxon>
        <taxon>Pichia</taxon>
    </lineage>
</organism>
<evidence type="ECO:0000256" key="1">
    <source>
        <dbReference type="SAM" id="MobiDB-lite"/>
    </source>
</evidence>
<protein>
    <submittedName>
        <fullName evidence="2">Uncharacterized protein</fullName>
    </submittedName>
</protein>
<dbReference type="HOGENOM" id="CLU_969980_0_0_1"/>
<feature type="region of interest" description="Disordered" evidence="1">
    <location>
        <begin position="252"/>
        <end position="287"/>
    </location>
</feature>
<dbReference type="InterPro" id="IPR018555">
    <property type="entry name" value="C630.06c-like"/>
</dbReference>
<name>A0A099NZP6_PICKU</name>
<evidence type="ECO:0000313" key="3">
    <source>
        <dbReference type="Proteomes" id="UP000029867"/>
    </source>
</evidence>
<feature type="compositionally biased region" description="Polar residues" evidence="1">
    <location>
        <begin position="1"/>
        <end position="11"/>
    </location>
</feature>
<gene>
    <name evidence="2" type="ORF">JL09_g2740</name>
</gene>
<dbReference type="VEuPathDB" id="FungiDB:C5L36_0B10230"/>
<dbReference type="Pfam" id="PF09428">
    <property type="entry name" value="DUF2011"/>
    <property type="match status" value="1"/>
</dbReference>
<sequence length="287" mass="33723">MSDLKTVSRSQLFDDDFNSNHNNDELTNSSDSEPQNYTLPPPGFDFEIVDVEDAEHSSNNDTTEVESGEYAKEEKVEYFPLFSTSNDTKEDAREAKPSLVKVKIDDVSVEEERDEFESTKDQEKEWDDLVHQLNANARPLSYYFPTLGEDEHRKMESMAVDGETILKWSKEFVVESKYKLIDLKEYNAKIDLYYKIDASRKKSRKRPGKKKRDARIFRKERLEKWKKDLKLAQERARQRKYRELSNFTKEKPKKSFFGENTKRIRTVSRSSNKATSKLPGKPVFRTE</sequence>
<dbReference type="AlphaFoldDB" id="A0A099NZP6"/>
<proteinExistence type="predicted"/>
<dbReference type="Proteomes" id="UP000029867">
    <property type="component" value="Unassembled WGS sequence"/>
</dbReference>
<feature type="compositionally biased region" description="Polar residues" evidence="1">
    <location>
        <begin position="25"/>
        <end position="38"/>
    </location>
</feature>
<comment type="caution">
    <text evidence="2">The sequence shown here is derived from an EMBL/GenBank/DDBJ whole genome shotgun (WGS) entry which is preliminary data.</text>
</comment>
<reference evidence="3" key="1">
    <citation type="journal article" date="2014" name="Microb. Cell Fact.">
        <title>Exploiting Issatchenkia orientalis SD108 for succinic acid production.</title>
        <authorList>
            <person name="Xiao H."/>
            <person name="Shao Z."/>
            <person name="Jiang Y."/>
            <person name="Dole S."/>
            <person name="Zhao H."/>
        </authorList>
    </citation>
    <scope>NUCLEOTIDE SEQUENCE [LARGE SCALE GENOMIC DNA]</scope>
    <source>
        <strain evidence="3">SD108</strain>
    </source>
</reference>
<evidence type="ECO:0000313" key="2">
    <source>
        <dbReference type="EMBL" id="KGK38130.1"/>
    </source>
</evidence>